<dbReference type="RefSeq" id="WP_046997045.1">
    <property type="nucleotide sequence ID" value="NZ_JAIQ01000128.1"/>
</dbReference>
<name>A0A0G9JVH1_9BACT</name>
<dbReference type="GO" id="GO:0009288">
    <property type="term" value="C:bacterial-type flagellum"/>
    <property type="evidence" value="ECO:0007669"/>
    <property type="project" value="InterPro"/>
</dbReference>
<feature type="domain" description="Flagellin N-terminal" evidence="1">
    <location>
        <begin position="48"/>
        <end position="133"/>
    </location>
</feature>
<dbReference type="SUPFAM" id="SSF64518">
    <property type="entry name" value="Phase 1 flagellin"/>
    <property type="match status" value="1"/>
</dbReference>
<dbReference type="GO" id="GO:0005198">
    <property type="term" value="F:structural molecule activity"/>
    <property type="evidence" value="ECO:0007669"/>
    <property type="project" value="InterPro"/>
</dbReference>
<dbReference type="InterPro" id="IPR001029">
    <property type="entry name" value="Flagellin_N"/>
</dbReference>
<evidence type="ECO:0000313" key="2">
    <source>
        <dbReference type="EMBL" id="KLD98276.1"/>
    </source>
</evidence>
<dbReference type="PANTHER" id="PTHR42792">
    <property type="entry name" value="FLAGELLIN"/>
    <property type="match status" value="1"/>
</dbReference>
<comment type="caution">
    <text evidence="2">The sequence shown here is derived from an EMBL/GenBank/DDBJ whole genome shotgun (WGS) entry which is preliminary data.</text>
</comment>
<dbReference type="AlphaFoldDB" id="A0A0G9JVH1"/>
<dbReference type="EMBL" id="JAIQ01000128">
    <property type="protein sequence ID" value="KLD98276.1"/>
    <property type="molecule type" value="Genomic_DNA"/>
</dbReference>
<dbReference type="PATRIC" id="fig|1447256.3.peg.1762"/>
<dbReference type="Proteomes" id="UP000035514">
    <property type="component" value="Unassembled WGS sequence"/>
</dbReference>
<protein>
    <submittedName>
        <fullName evidence="2">Flagellin</fullName>
    </submittedName>
</protein>
<dbReference type="Pfam" id="PF00669">
    <property type="entry name" value="Flagellin_N"/>
    <property type="match status" value="1"/>
</dbReference>
<dbReference type="Gene3D" id="1.20.1330.10">
    <property type="entry name" value="f41 fragment of flagellin, N-terminal domain"/>
    <property type="match status" value="1"/>
</dbReference>
<dbReference type="InterPro" id="IPR001492">
    <property type="entry name" value="Flagellin"/>
</dbReference>
<evidence type="ECO:0000313" key="3">
    <source>
        <dbReference type="Proteomes" id="UP000035514"/>
    </source>
</evidence>
<evidence type="ECO:0000259" key="1">
    <source>
        <dbReference type="Pfam" id="PF00669"/>
    </source>
</evidence>
<dbReference type="PRINTS" id="PR00207">
    <property type="entry name" value="FLAGELLIN"/>
</dbReference>
<dbReference type="PANTHER" id="PTHR42792:SF2">
    <property type="entry name" value="FLAGELLIN"/>
    <property type="match status" value="1"/>
</dbReference>
<organism evidence="2 3">
    <name type="scientific">Aliarcobacter butzleri L348</name>
    <dbReference type="NCBI Taxonomy" id="1447256"/>
    <lineage>
        <taxon>Bacteria</taxon>
        <taxon>Pseudomonadati</taxon>
        <taxon>Campylobacterota</taxon>
        <taxon>Epsilonproteobacteria</taxon>
        <taxon>Campylobacterales</taxon>
        <taxon>Arcobacteraceae</taxon>
        <taxon>Aliarcobacter</taxon>
    </lineage>
</organism>
<gene>
    <name evidence="2" type="ORF">AA20_09015</name>
</gene>
<proteinExistence type="predicted"/>
<keyword evidence="2" id="KW-0969">Cilium</keyword>
<keyword evidence="2" id="KW-0282">Flagellum</keyword>
<accession>A0A0G9JVH1</accession>
<reference evidence="2 3" key="1">
    <citation type="submission" date="2014-01" db="EMBL/GenBank/DDBJ databases">
        <title>Development of a Comparative Genomic Fingerprinting Assay for High Resolution Genotyping of Arcobacter butzleri.</title>
        <authorList>
            <person name="Webb A.L."/>
            <person name="Inglis G.D."/>
            <person name="Kruczkiewicz P."/>
            <person name="Selinger L.B."/>
            <person name="Taboada E.N."/>
        </authorList>
    </citation>
    <scope>NUCLEOTIDE SEQUENCE [LARGE SCALE GENOMIC DNA]</scope>
    <source>
        <strain evidence="2 3">L348</strain>
    </source>
</reference>
<sequence>MKISDSISLNQDLYINASRTLANPSSYGTEEKNSAYSININPQLSTRAVNTYENEIKNTNQAMAANQTTTNAMEKQSEILNNIKEKLQKSTELTNSEDKQNLLKDIQTKLKDLDDIAKNTTFNSQNLLQNSKTDSSASQATSYQVGLGKGQVVEIPSLQSNTQGLNLTTLVNQDPTNFGVEDAQSFLTNVNDAIKKVDDNITDFKQTQEKLEDTRKDLLSKRETTINTTNLFADYSKDSTSFSKQNIFSLAGSIGISQANLNQDMVSKLLK</sequence>
<keyword evidence="2" id="KW-0966">Cell projection</keyword>